<dbReference type="Gene3D" id="2.150.10.10">
    <property type="entry name" value="Serralysin-like metalloprotease, C-terminal"/>
    <property type="match status" value="3"/>
</dbReference>
<evidence type="ECO:0000313" key="4">
    <source>
        <dbReference type="Proteomes" id="UP000660668"/>
    </source>
</evidence>
<dbReference type="RefSeq" id="WP_194695029.1">
    <property type="nucleotide sequence ID" value="NZ_JADKPO010000003.1"/>
</dbReference>
<comment type="caution">
    <text evidence="3">The sequence shown here is derived from an EMBL/GenBank/DDBJ whole genome shotgun (WGS) entry which is preliminary data.</text>
</comment>
<evidence type="ECO:0008006" key="5">
    <source>
        <dbReference type="Google" id="ProtNLM"/>
    </source>
</evidence>
<keyword evidence="2" id="KW-0964">Secreted</keyword>
<dbReference type="InterPro" id="IPR050557">
    <property type="entry name" value="RTX_toxin/Mannuronan_C5-epim"/>
</dbReference>
<evidence type="ECO:0000256" key="2">
    <source>
        <dbReference type="ARBA" id="ARBA00022525"/>
    </source>
</evidence>
<dbReference type="PRINTS" id="PR00313">
    <property type="entry name" value="CABNDNGRPT"/>
</dbReference>
<protein>
    <recommendedName>
        <fullName evidence="5">Hemolysin-type calcium-binding repeat-containing protein</fullName>
    </recommendedName>
</protein>
<dbReference type="PROSITE" id="PS00330">
    <property type="entry name" value="HEMOLYSIN_CALCIUM"/>
    <property type="match status" value="2"/>
</dbReference>
<evidence type="ECO:0000313" key="3">
    <source>
        <dbReference type="EMBL" id="MBF4766885.1"/>
    </source>
</evidence>
<reference evidence="3" key="1">
    <citation type="submission" date="2020-11" db="EMBL/GenBank/DDBJ databases">
        <title>Nocardioides cynanchi sp. nov., isolated from soil of rhizosphere of Cynanchum wilfordii.</title>
        <authorList>
            <person name="Lee J.-S."/>
            <person name="Suh M.K."/>
            <person name="Kim J.-S."/>
        </authorList>
    </citation>
    <scope>NUCLEOTIDE SEQUENCE</scope>
    <source>
        <strain evidence="3">KCTC 19276</strain>
    </source>
</reference>
<dbReference type="AlphaFoldDB" id="A0A930VN43"/>
<dbReference type="InterPro" id="IPR011049">
    <property type="entry name" value="Serralysin-like_metalloprot_C"/>
</dbReference>
<dbReference type="SUPFAM" id="SSF51120">
    <property type="entry name" value="beta-Roll"/>
    <property type="match status" value="3"/>
</dbReference>
<gene>
    <name evidence="3" type="ORF">ISU10_03770</name>
</gene>
<proteinExistence type="predicted"/>
<comment type="subcellular location">
    <subcellularLocation>
        <location evidence="1">Secreted</location>
    </subcellularLocation>
</comment>
<dbReference type="InterPro" id="IPR001343">
    <property type="entry name" value="Hemolysn_Ca-bd"/>
</dbReference>
<dbReference type="Pfam" id="PF00353">
    <property type="entry name" value="HemolysinCabind"/>
    <property type="match status" value="4"/>
</dbReference>
<sequence>MSSVLSGAHLGLSASRILMVICLVLAGFAVGAVPEATASVASNADALKVGPIRVGSNFLLESCANDSNTVDQGGCDEDSRSNLGGYSGATNATDGTKHSAAHLTVSVVPIPAGLLVTAKGSGGISSSAGTNSGSADTQTDFSIDIAVGDEPVGVAVSGTIDVSGGPCTSSPATVDVTIGDGSTTSATCPGGGQTVSAQYVAGAGTTITVGAQGHVELFDQAATASVSFDLEFALGCTHAGTNGPDVLTGTPGDDTLCGFDGDDTLRGLGGNDFLLGAEGEDVLLGGPGDDNLDAGPGAEADLVFGGPGDDLLFEGAWMFGGSGNDTLQGGARGALMYGCGGADGMFGEGGDDYLAVYQAPGVSDQDVLDALGITGTPLDVACKSSPQPDGKDTITGDGGDDHIFGGGGRDKINGGAAIDTIHGQGDRDTITGGRGRDKLFGDGDNDTILAKDTVRDLVRGGPGFDRAKRDRGKDDVAGIEAFI</sequence>
<accession>A0A930VN43</accession>
<organism evidence="3 4">
    <name type="scientific">Nocardioides agariphilus</name>
    <dbReference type="NCBI Taxonomy" id="433664"/>
    <lineage>
        <taxon>Bacteria</taxon>
        <taxon>Bacillati</taxon>
        <taxon>Actinomycetota</taxon>
        <taxon>Actinomycetes</taxon>
        <taxon>Propionibacteriales</taxon>
        <taxon>Nocardioidaceae</taxon>
        <taxon>Nocardioides</taxon>
    </lineage>
</organism>
<evidence type="ECO:0000256" key="1">
    <source>
        <dbReference type="ARBA" id="ARBA00004613"/>
    </source>
</evidence>
<keyword evidence="4" id="KW-1185">Reference proteome</keyword>
<dbReference type="InterPro" id="IPR018511">
    <property type="entry name" value="Hemolysin-typ_Ca-bd_CS"/>
</dbReference>
<dbReference type="Proteomes" id="UP000660668">
    <property type="component" value="Unassembled WGS sequence"/>
</dbReference>
<dbReference type="EMBL" id="JADKPO010000003">
    <property type="protein sequence ID" value="MBF4766885.1"/>
    <property type="molecule type" value="Genomic_DNA"/>
</dbReference>
<dbReference type="PANTHER" id="PTHR38340:SF1">
    <property type="entry name" value="S-LAYER PROTEIN"/>
    <property type="match status" value="1"/>
</dbReference>
<dbReference type="GO" id="GO:0005576">
    <property type="term" value="C:extracellular region"/>
    <property type="evidence" value="ECO:0007669"/>
    <property type="project" value="UniProtKB-SubCell"/>
</dbReference>
<dbReference type="PANTHER" id="PTHR38340">
    <property type="entry name" value="S-LAYER PROTEIN"/>
    <property type="match status" value="1"/>
</dbReference>
<name>A0A930VN43_9ACTN</name>
<dbReference type="GO" id="GO:0005509">
    <property type="term" value="F:calcium ion binding"/>
    <property type="evidence" value="ECO:0007669"/>
    <property type="project" value="InterPro"/>
</dbReference>